<dbReference type="EMBL" id="JAAKFY010000002">
    <property type="protein sequence ID" value="KAF3860823.1"/>
    <property type="molecule type" value="Genomic_DNA"/>
</dbReference>
<name>A0A7J5ZGS3_DISMA</name>
<organism evidence="1 2">
    <name type="scientific">Dissostichus mawsoni</name>
    <name type="common">Antarctic cod</name>
    <dbReference type="NCBI Taxonomy" id="36200"/>
    <lineage>
        <taxon>Eukaryota</taxon>
        <taxon>Metazoa</taxon>
        <taxon>Chordata</taxon>
        <taxon>Craniata</taxon>
        <taxon>Vertebrata</taxon>
        <taxon>Euteleostomi</taxon>
        <taxon>Actinopterygii</taxon>
        <taxon>Neopterygii</taxon>
        <taxon>Teleostei</taxon>
        <taxon>Neoteleostei</taxon>
        <taxon>Acanthomorphata</taxon>
        <taxon>Eupercaria</taxon>
        <taxon>Perciformes</taxon>
        <taxon>Notothenioidei</taxon>
        <taxon>Nototheniidae</taxon>
        <taxon>Dissostichus</taxon>
    </lineage>
</organism>
<proteinExistence type="predicted"/>
<keyword evidence="2" id="KW-1185">Reference proteome</keyword>
<dbReference type="Proteomes" id="UP000518266">
    <property type="component" value="Unassembled WGS sequence"/>
</dbReference>
<comment type="caution">
    <text evidence="1">The sequence shown here is derived from an EMBL/GenBank/DDBJ whole genome shotgun (WGS) entry which is preliminary data.</text>
</comment>
<dbReference type="InterPro" id="IPR013783">
    <property type="entry name" value="Ig-like_fold"/>
</dbReference>
<evidence type="ECO:0000313" key="1">
    <source>
        <dbReference type="EMBL" id="KAF3860823.1"/>
    </source>
</evidence>
<evidence type="ECO:0008006" key="3">
    <source>
        <dbReference type="Google" id="ProtNLM"/>
    </source>
</evidence>
<dbReference type="AlphaFoldDB" id="A0A7J5ZGS3"/>
<accession>A0A7J5ZGS3</accession>
<dbReference type="Gene3D" id="2.60.40.10">
    <property type="entry name" value="Immunoglobulins"/>
    <property type="match status" value="1"/>
</dbReference>
<reference evidence="1 2" key="1">
    <citation type="submission" date="2020-03" db="EMBL/GenBank/DDBJ databases">
        <title>Dissostichus mawsoni Genome sequencing and assembly.</title>
        <authorList>
            <person name="Park H."/>
        </authorList>
    </citation>
    <scope>NUCLEOTIDE SEQUENCE [LARGE SCALE GENOMIC DNA]</scope>
    <source>
        <strain evidence="1">DM0001</strain>
        <tissue evidence="1">Muscle</tissue>
    </source>
</reference>
<sequence length="135" mass="15090">MNARHSLICFFFLSEYDHLLFLPLNFMVDVKTTLYVGIAKLTRSDAGWYQCGLKDRPFLVSDSYQDIEIRVTDAPTSSKPKVTLRPFPTSVPSVSTLTTTQSLSSVPSSAPLNAPRSLNLDREIQMVTVRCCTLV</sequence>
<protein>
    <recommendedName>
        <fullName evidence="3">Immunoglobulin V-set domain-containing protein</fullName>
    </recommendedName>
</protein>
<evidence type="ECO:0000313" key="2">
    <source>
        <dbReference type="Proteomes" id="UP000518266"/>
    </source>
</evidence>
<gene>
    <name evidence="1" type="ORF">F7725_001078</name>
</gene>
<dbReference type="OrthoDB" id="8442846at2759"/>